<protein>
    <submittedName>
        <fullName evidence="1">Uncharacterized protein</fullName>
    </submittedName>
</protein>
<name>U9UBC2_RHIID</name>
<gene>
    <name evidence="1" type="ORF">GLOINDRAFT_23419</name>
</gene>
<evidence type="ECO:0000313" key="1">
    <source>
        <dbReference type="EMBL" id="ESA15873.1"/>
    </source>
</evidence>
<sequence>MVDNKLLPILSQNLFEILNDEEYYDITIEIFRAHIELYELGRDPPSSFSAGPIDVR</sequence>
<dbReference type="HOGENOM" id="CLU_3015321_0_0_1"/>
<accession>U9UBC2</accession>
<reference evidence="1" key="1">
    <citation type="submission" date="2013-07" db="EMBL/GenBank/DDBJ databases">
        <title>The genome of an arbuscular mycorrhizal fungus provides insights into the evolution of the oldest plant symbiosis.</title>
        <authorList>
            <consortium name="DOE Joint Genome Institute"/>
            <person name="Tisserant E."/>
            <person name="Malbreil M."/>
            <person name="Kuo A."/>
            <person name="Kohler A."/>
            <person name="Symeonidi A."/>
            <person name="Balestrini R."/>
            <person name="Charron P."/>
            <person name="Duensing N."/>
            <person name="Frei-dit-Frey N."/>
            <person name="Gianinazzi-Pearson V."/>
            <person name="Gilbert B."/>
            <person name="Handa Y."/>
            <person name="Hijri M."/>
            <person name="Kaul R."/>
            <person name="Kawaguchi M."/>
            <person name="Krajinski F."/>
            <person name="Lammers P."/>
            <person name="Lapierre D."/>
            <person name="Masclaux F.G."/>
            <person name="Murat C."/>
            <person name="Morin E."/>
            <person name="Ndikumana S."/>
            <person name="Pagni M."/>
            <person name="Petitpierre D."/>
            <person name="Requena N."/>
            <person name="Rosikiewicz P."/>
            <person name="Riley R."/>
            <person name="Saito K."/>
            <person name="San Clemente H."/>
            <person name="Shapiro H."/>
            <person name="van Tuinen D."/>
            <person name="Becard G."/>
            <person name="Bonfante P."/>
            <person name="Paszkowski U."/>
            <person name="Shachar-Hill Y."/>
            <person name="Young J.P."/>
            <person name="Sanders I.R."/>
            <person name="Henrissat B."/>
            <person name="Rensing S.A."/>
            <person name="Grigoriev I.V."/>
            <person name="Corradi N."/>
            <person name="Roux C."/>
            <person name="Martin F."/>
        </authorList>
    </citation>
    <scope>NUCLEOTIDE SEQUENCE</scope>
    <source>
        <strain evidence="1">DAOM 197198</strain>
    </source>
</reference>
<proteinExistence type="predicted"/>
<organism evidence="1">
    <name type="scientific">Rhizophagus irregularis (strain DAOM 181602 / DAOM 197198 / MUCL 43194)</name>
    <name type="common">Arbuscular mycorrhizal fungus</name>
    <name type="synonym">Glomus intraradices</name>
    <dbReference type="NCBI Taxonomy" id="747089"/>
    <lineage>
        <taxon>Eukaryota</taxon>
        <taxon>Fungi</taxon>
        <taxon>Fungi incertae sedis</taxon>
        <taxon>Mucoromycota</taxon>
        <taxon>Glomeromycotina</taxon>
        <taxon>Glomeromycetes</taxon>
        <taxon>Glomerales</taxon>
        <taxon>Glomeraceae</taxon>
        <taxon>Rhizophagus</taxon>
    </lineage>
</organism>
<dbReference type="AlphaFoldDB" id="U9UBC2"/>
<dbReference type="EMBL" id="KI281558">
    <property type="protein sequence ID" value="ESA15873.1"/>
    <property type="molecule type" value="Genomic_DNA"/>
</dbReference>